<sequence length="76" mass="8379">MEGTYMPTTKNTGSFVGRPEFRLHQEGTVSGVGIVDPTLFIINHPLLPLGASNDLITLRICRKRSIPSKCVLPWLS</sequence>
<protein>
    <submittedName>
        <fullName evidence="1">Uncharacterized protein</fullName>
    </submittedName>
</protein>
<accession>A0AAV4PUQ8</accession>
<reference evidence="1 2" key="1">
    <citation type="submission" date="2021-06" db="EMBL/GenBank/DDBJ databases">
        <title>Caerostris extrusa draft genome.</title>
        <authorList>
            <person name="Kono N."/>
            <person name="Arakawa K."/>
        </authorList>
    </citation>
    <scope>NUCLEOTIDE SEQUENCE [LARGE SCALE GENOMIC DNA]</scope>
</reference>
<dbReference type="Proteomes" id="UP001054945">
    <property type="component" value="Unassembled WGS sequence"/>
</dbReference>
<organism evidence="1 2">
    <name type="scientific">Caerostris extrusa</name>
    <name type="common">Bark spider</name>
    <name type="synonym">Caerostris bankana</name>
    <dbReference type="NCBI Taxonomy" id="172846"/>
    <lineage>
        <taxon>Eukaryota</taxon>
        <taxon>Metazoa</taxon>
        <taxon>Ecdysozoa</taxon>
        <taxon>Arthropoda</taxon>
        <taxon>Chelicerata</taxon>
        <taxon>Arachnida</taxon>
        <taxon>Araneae</taxon>
        <taxon>Araneomorphae</taxon>
        <taxon>Entelegynae</taxon>
        <taxon>Araneoidea</taxon>
        <taxon>Araneidae</taxon>
        <taxon>Caerostris</taxon>
    </lineage>
</organism>
<dbReference type="AlphaFoldDB" id="A0AAV4PUQ8"/>
<dbReference type="EMBL" id="BPLR01005209">
    <property type="protein sequence ID" value="GIY00631.1"/>
    <property type="molecule type" value="Genomic_DNA"/>
</dbReference>
<evidence type="ECO:0000313" key="1">
    <source>
        <dbReference type="EMBL" id="GIY00631.1"/>
    </source>
</evidence>
<comment type="caution">
    <text evidence="1">The sequence shown here is derived from an EMBL/GenBank/DDBJ whole genome shotgun (WGS) entry which is preliminary data.</text>
</comment>
<gene>
    <name evidence="1" type="ORF">CEXT_240141</name>
</gene>
<evidence type="ECO:0000313" key="2">
    <source>
        <dbReference type="Proteomes" id="UP001054945"/>
    </source>
</evidence>
<proteinExistence type="predicted"/>
<name>A0AAV4PUQ8_CAEEX</name>
<keyword evidence="2" id="KW-1185">Reference proteome</keyword>